<dbReference type="Pfam" id="PF01610">
    <property type="entry name" value="DDE_Tnp_ISL3"/>
    <property type="match status" value="1"/>
</dbReference>
<dbReference type="EMBL" id="CBTK010000124">
    <property type="protein sequence ID" value="CDH45123.1"/>
    <property type="molecule type" value="Genomic_DNA"/>
</dbReference>
<organism evidence="2 3">
    <name type="scientific">Candidatus Contendobacter odensis Run_B_J11</name>
    <dbReference type="NCBI Taxonomy" id="1400861"/>
    <lineage>
        <taxon>Bacteria</taxon>
        <taxon>Pseudomonadati</taxon>
        <taxon>Pseudomonadota</taxon>
        <taxon>Gammaproteobacteria</taxon>
        <taxon>Candidatus Competibacteraceae</taxon>
        <taxon>Candidatus Contendibacter</taxon>
    </lineage>
</organism>
<evidence type="ECO:0000259" key="1">
    <source>
        <dbReference type="Pfam" id="PF01610"/>
    </source>
</evidence>
<accession>A0A7U7GBJ7</accession>
<feature type="domain" description="Transposase IS204/IS1001/IS1096/IS1165 DDE" evidence="1">
    <location>
        <begin position="1"/>
        <end position="65"/>
    </location>
</feature>
<keyword evidence="3" id="KW-1185">Reference proteome</keyword>
<gene>
    <name evidence="2" type="ORF">BN874_210003</name>
</gene>
<sequence length="65" mass="8051">MDELRKKELARLRKTLPKEQYKELEEVMWILRKRPDNLELKDQETLEKLFQHSPLLKQAYQLKNE</sequence>
<dbReference type="AlphaFoldDB" id="A0A7U7GBJ7"/>
<evidence type="ECO:0000313" key="3">
    <source>
        <dbReference type="Proteomes" id="UP000019184"/>
    </source>
</evidence>
<name>A0A7U7GBJ7_9GAMM</name>
<protein>
    <recommendedName>
        <fullName evidence="1">Transposase IS204/IS1001/IS1096/IS1165 DDE domain-containing protein</fullName>
    </recommendedName>
</protein>
<comment type="caution">
    <text evidence="2">The sequence shown here is derived from an EMBL/GenBank/DDBJ whole genome shotgun (WGS) entry which is preliminary data.</text>
</comment>
<dbReference type="Proteomes" id="UP000019184">
    <property type="component" value="Unassembled WGS sequence"/>
</dbReference>
<proteinExistence type="predicted"/>
<evidence type="ECO:0000313" key="2">
    <source>
        <dbReference type="EMBL" id="CDH45123.1"/>
    </source>
</evidence>
<dbReference type="InterPro" id="IPR002560">
    <property type="entry name" value="Transposase_DDE"/>
</dbReference>
<reference evidence="2 3" key="1">
    <citation type="journal article" date="2014" name="ISME J.">
        <title>Candidatus Competibacter-lineage genomes retrieved from metagenomes reveal functional metabolic diversity.</title>
        <authorList>
            <person name="McIlroy S.J."/>
            <person name="Albertsen M."/>
            <person name="Andresen E.K."/>
            <person name="Saunders A.M."/>
            <person name="Kristiansen R."/>
            <person name="Stokholm-Bjerregaard M."/>
            <person name="Nielsen K.L."/>
            <person name="Nielsen P.H."/>
        </authorList>
    </citation>
    <scope>NUCLEOTIDE SEQUENCE [LARGE SCALE GENOMIC DNA]</scope>
    <source>
        <strain evidence="2 3">Run_B_J11</strain>
    </source>
</reference>